<protein>
    <recommendedName>
        <fullName evidence="2">Lipocalin-like domain-containing protein</fullName>
    </recommendedName>
</protein>
<keyword evidence="4" id="KW-1185">Reference proteome</keyword>
<evidence type="ECO:0000313" key="3">
    <source>
        <dbReference type="EMBL" id="SEW13861.1"/>
    </source>
</evidence>
<dbReference type="EMBL" id="FOIQ01000004">
    <property type="protein sequence ID" value="SEW13861.1"/>
    <property type="molecule type" value="Genomic_DNA"/>
</dbReference>
<dbReference type="InterPro" id="IPR024311">
    <property type="entry name" value="Lipocalin-like"/>
</dbReference>
<organism evidence="3 4">
    <name type="scientific">Prevotella aff. ruminicola Tc2-24</name>
    <dbReference type="NCBI Taxonomy" id="81582"/>
    <lineage>
        <taxon>Bacteria</taxon>
        <taxon>Pseudomonadati</taxon>
        <taxon>Bacteroidota</taxon>
        <taxon>Bacteroidia</taxon>
        <taxon>Bacteroidales</taxon>
        <taxon>Prevotellaceae</taxon>
        <taxon>Prevotella</taxon>
    </lineage>
</organism>
<keyword evidence="1" id="KW-0732">Signal</keyword>
<feature type="chain" id="PRO_5011709659" description="Lipocalin-like domain-containing protein" evidence="1">
    <location>
        <begin position="23"/>
        <end position="145"/>
    </location>
</feature>
<dbReference type="PROSITE" id="PS51257">
    <property type="entry name" value="PROKAR_LIPOPROTEIN"/>
    <property type="match status" value="1"/>
</dbReference>
<dbReference type="RefSeq" id="WP_091915966.1">
    <property type="nucleotide sequence ID" value="NZ_FOIQ01000004.1"/>
</dbReference>
<name>A0A1I0PHN2_9BACT</name>
<sequence>MRLRAVCSLLFFLLLLSCSGGDDDGRRLGEVIVGTWQLGTNEGDMLVEGDLTMELAFDKFVFRADGSYNGMMRKGTFFSTDETGDIILEGRYQCDNHNLKLEGGDGYQLALTAQVLLFTDDTMQLQFVGDDGRLTVTLVLRKTID</sequence>
<dbReference type="AlphaFoldDB" id="A0A1I0PHN2"/>
<gene>
    <name evidence="3" type="ORF">SAMN04487850_1771</name>
</gene>
<reference evidence="3 4" key="1">
    <citation type="submission" date="2016-10" db="EMBL/GenBank/DDBJ databases">
        <authorList>
            <person name="de Groot N.N."/>
        </authorList>
    </citation>
    <scope>NUCLEOTIDE SEQUENCE [LARGE SCALE GENOMIC DNA]</scope>
    <source>
        <strain evidence="3 4">TC2-24</strain>
    </source>
</reference>
<proteinExistence type="predicted"/>
<evidence type="ECO:0000259" key="2">
    <source>
        <dbReference type="Pfam" id="PF13648"/>
    </source>
</evidence>
<feature type="signal peptide" evidence="1">
    <location>
        <begin position="1"/>
        <end position="22"/>
    </location>
</feature>
<feature type="domain" description="Lipocalin-like" evidence="2">
    <location>
        <begin position="32"/>
        <end position="125"/>
    </location>
</feature>
<dbReference type="Proteomes" id="UP000199373">
    <property type="component" value="Unassembled WGS sequence"/>
</dbReference>
<evidence type="ECO:0000313" key="4">
    <source>
        <dbReference type="Proteomes" id="UP000199373"/>
    </source>
</evidence>
<evidence type="ECO:0000256" key="1">
    <source>
        <dbReference type="SAM" id="SignalP"/>
    </source>
</evidence>
<accession>A0A1I0PHN2</accession>
<dbReference type="Pfam" id="PF13648">
    <property type="entry name" value="Lipocalin_4"/>
    <property type="match status" value="1"/>
</dbReference>